<evidence type="ECO:0000313" key="1">
    <source>
        <dbReference type="EMBL" id="CBL17171.1"/>
    </source>
</evidence>
<dbReference type="EMBL" id="FP929052">
    <property type="protein sequence ID" value="CBL17171.1"/>
    <property type="molecule type" value="Genomic_DNA"/>
</dbReference>
<dbReference type="AlphaFoldDB" id="D4LC26"/>
<dbReference type="STRING" id="213810.RUM_10040"/>
<dbReference type="RefSeq" id="WP_015558078.1">
    <property type="nucleotide sequence ID" value="NC_021039.1"/>
</dbReference>
<dbReference type="KEGG" id="rch:RUM_10040"/>
<keyword evidence="2" id="KW-1185">Reference proteome</keyword>
<gene>
    <name evidence="1" type="ordered locus">RUM_10040</name>
</gene>
<reference evidence="1" key="1">
    <citation type="submission" date="2010-03" db="EMBL/GenBank/DDBJ databases">
        <title>The genome sequence of Ruminococcus sp. 18P13.</title>
        <authorList>
            <consortium name="metaHIT consortium -- http://www.metahit.eu/"/>
            <person name="Pajon A."/>
            <person name="Turner K."/>
            <person name="Parkhill J."/>
            <person name="Bernalier A."/>
        </authorList>
    </citation>
    <scope>NUCLEOTIDE SEQUENCE [LARGE SCALE GENOMIC DNA]</scope>
    <source>
        <strain evidence="1">Type strain: 18P13</strain>
    </source>
</reference>
<proteinExistence type="predicted"/>
<name>D4LC26_RUMC1</name>
<organism evidence="1 2">
    <name type="scientific">Ruminococcus champanellensis (strain DSM 18848 / JCM 17042 / KCTC 15320 / 18P13)</name>
    <dbReference type="NCBI Taxonomy" id="213810"/>
    <lineage>
        <taxon>Bacteria</taxon>
        <taxon>Bacillati</taxon>
        <taxon>Bacillota</taxon>
        <taxon>Clostridia</taxon>
        <taxon>Eubacteriales</taxon>
        <taxon>Oscillospiraceae</taxon>
        <taxon>Ruminococcus</taxon>
    </lineage>
</organism>
<dbReference type="HOGENOM" id="CLU_1823913_0_0_9"/>
<evidence type="ECO:0008006" key="3">
    <source>
        <dbReference type="Google" id="ProtNLM"/>
    </source>
</evidence>
<reference evidence="1" key="2">
    <citation type="submission" date="2010-03" db="EMBL/GenBank/DDBJ databases">
        <authorList>
            <person name="Pajon A."/>
        </authorList>
    </citation>
    <scope>NUCLEOTIDE SEQUENCE</scope>
    <source>
        <strain evidence="1">Type strain: 18P13</strain>
    </source>
</reference>
<sequence>MGMNLFHLTNEAMEQALAKAMMPGDRFSCPVYVSFGRPSVFSSSLSNQYGYAAVTESNCLVVVRYNMLGMKLSSQYYALQDLQSLSVGRGIGSLTSIKLTFAAGTGTEQLHLRVSPKVYMSGLTGQAQNLEGLIDALERWK</sequence>
<evidence type="ECO:0000313" key="2">
    <source>
        <dbReference type="Proteomes" id="UP000007054"/>
    </source>
</evidence>
<dbReference type="GeneID" id="83155760"/>
<dbReference type="BioCyc" id="RCHA213810:RUM_RS04825-MONOMER"/>
<dbReference type="Proteomes" id="UP000007054">
    <property type="component" value="Chromosome"/>
</dbReference>
<accession>D4LC26</accession>
<protein>
    <recommendedName>
        <fullName evidence="3">YokE-like PH domain-containing protein</fullName>
    </recommendedName>
</protein>
<dbReference type="PATRIC" id="fig|213810.4.peg.907"/>